<feature type="region of interest" description="Disordered" evidence="7">
    <location>
        <begin position="1"/>
        <end position="27"/>
    </location>
</feature>
<evidence type="ECO:0000256" key="2">
    <source>
        <dbReference type="ARBA" id="ARBA00005616"/>
    </source>
</evidence>
<comment type="similarity">
    <text evidence="2">Belongs to the WD repeat SWD2 family.</text>
</comment>
<protein>
    <submittedName>
        <fullName evidence="8">WD40 repeat-like protein</fullName>
    </submittedName>
</protein>
<dbReference type="PROSITE" id="PS50082">
    <property type="entry name" value="WD_REPEATS_2"/>
    <property type="match status" value="1"/>
</dbReference>
<evidence type="ECO:0000256" key="3">
    <source>
        <dbReference type="ARBA" id="ARBA00022574"/>
    </source>
</evidence>
<feature type="compositionally biased region" description="Low complexity" evidence="7">
    <location>
        <begin position="1"/>
        <end position="12"/>
    </location>
</feature>
<dbReference type="PROSITE" id="PS50294">
    <property type="entry name" value="WD_REPEATS_REGION"/>
    <property type="match status" value="1"/>
</dbReference>
<dbReference type="InterPro" id="IPR001680">
    <property type="entry name" value="WD40_rpt"/>
</dbReference>
<evidence type="ECO:0000313" key="8">
    <source>
        <dbReference type="EMBL" id="KXN70322.1"/>
    </source>
</evidence>
<evidence type="ECO:0000256" key="6">
    <source>
        <dbReference type="PROSITE-ProRule" id="PRU00221"/>
    </source>
</evidence>
<dbReference type="GO" id="GO:0016070">
    <property type="term" value="P:RNA metabolic process"/>
    <property type="evidence" value="ECO:0007669"/>
    <property type="project" value="UniProtKB-ARBA"/>
</dbReference>
<dbReference type="Gene3D" id="2.130.10.10">
    <property type="entry name" value="YVTN repeat-like/Quinoprotein amine dehydrogenase"/>
    <property type="match status" value="1"/>
</dbReference>
<name>A0A137P5N1_CONC2</name>
<keyword evidence="9" id="KW-1185">Reference proteome</keyword>
<reference evidence="8 9" key="1">
    <citation type="journal article" date="2015" name="Genome Biol. Evol.">
        <title>Phylogenomic analyses indicate that early fungi evolved digesting cell walls of algal ancestors of land plants.</title>
        <authorList>
            <person name="Chang Y."/>
            <person name="Wang S."/>
            <person name="Sekimoto S."/>
            <person name="Aerts A.L."/>
            <person name="Choi C."/>
            <person name="Clum A."/>
            <person name="LaButti K.M."/>
            <person name="Lindquist E.A."/>
            <person name="Yee Ngan C."/>
            <person name="Ohm R.A."/>
            <person name="Salamov A.A."/>
            <person name="Grigoriev I.V."/>
            <person name="Spatafora J.W."/>
            <person name="Berbee M.L."/>
        </authorList>
    </citation>
    <scope>NUCLEOTIDE SEQUENCE [LARGE SCALE GENOMIC DNA]</scope>
    <source>
        <strain evidence="8 9">NRRL 28638</strain>
    </source>
</reference>
<dbReference type="PANTHER" id="PTHR19861:SF0">
    <property type="entry name" value="WD REPEAT-CONTAINING PROTEIN 82"/>
    <property type="match status" value="1"/>
</dbReference>
<comment type="subcellular location">
    <subcellularLocation>
        <location evidence="1">Nucleus</location>
    </subcellularLocation>
</comment>
<keyword evidence="5" id="KW-0539">Nucleus</keyword>
<organism evidence="8 9">
    <name type="scientific">Conidiobolus coronatus (strain ATCC 28846 / CBS 209.66 / NRRL 28638)</name>
    <name type="common">Delacroixia coronata</name>
    <dbReference type="NCBI Taxonomy" id="796925"/>
    <lineage>
        <taxon>Eukaryota</taxon>
        <taxon>Fungi</taxon>
        <taxon>Fungi incertae sedis</taxon>
        <taxon>Zoopagomycota</taxon>
        <taxon>Entomophthoromycotina</taxon>
        <taxon>Entomophthoromycetes</taxon>
        <taxon>Entomophthorales</taxon>
        <taxon>Ancylistaceae</taxon>
        <taxon>Conidiobolus</taxon>
    </lineage>
</organism>
<sequence length="384" mass="43223">MNYSNNSNNSHNVDAYSNTQNNNSINTPQNTLKTFLTTDNLSTLKILKSYKNPQNKKFSSLSFDDSGDYLLSTSEDNNLMVFNCLSGSLDITQGSKKYGCNLGRFTHYNKNILFGSTMENDTIRYLSLEESKFIAYFIGHTNKVISLEMAPFDDHFLTSSFDKTIRLWDLRSHHCQALIHNQNPHYVTFEPNGRIFATLEPITSSVHLYDLRSLGRGPFQSIPLNYPTPSPKLSGIKFSPDSKKLLISGDSDYNILVDAFSGSCQYLRRTLSTPCEGNLGEDSTFTPDSKFIIGCGNDPQGGILEIFNLDQLTNNNSHNGNSSSPSYLESIQKLRIGSLEDIPRVCKFSTRRFQLASGCNEINFWLPDVGSIERNQQQQQYGSY</sequence>
<proteinExistence type="inferred from homology"/>
<gene>
    <name evidence="8" type="ORF">CONCODRAFT_78929</name>
</gene>
<evidence type="ECO:0000256" key="4">
    <source>
        <dbReference type="ARBA" id="ARBA00022737"/>
    </source>
</evidence>
<dbReference type="PANTHER" id="PTHR19861">
    <property type="entry name" value="WD40 REPEAT PROTEIN SWD2"/>
    <property type="match status" value="1"/>
</dbReference>
<dbReference type="GO" id="GO:0003682">
    <property type="term" value="F:chromatin binding"/>
    <property type="evidence" value="ECO:0007669"/>
    <property type="project" value="TreeGrafter"/>
</dbReference>
<dbReference type="Proteomes" id="UP000070444">
    <property type="component" value="Unassembled WGS sequence"/>
</dbReference>
<evidence type="ECO:0000313" key="9">
    <source>
        <dbReference type="Proteomes" id="UP000070444"/>
    </source>
</evidence>
<dbReference type="Pfam" id="PF00400">
    <property type="entry name" value="WD40"/>
    <property type="match status" value="2"/>
</dbReference>
<dbReference type="STRING" id="796925.A0A137P5N1"/>
<dbReference type="OrthoDB" id="27537at2759"/>
<dbReference type="InterPro" id="IPR036322">
    <property type="entry name" value="WD40_repeat_dom_sf"/>
</dbReference>
<keyword evidence="3 6" id="KW-0853">WD repeat</keyword>
<evidence type="ECO:0000256" key="5">
    <source>
        <dbReference type="ARBA" id="ARBA00023242"/>
    </source>
</evidence>
<dbReference type="SMART" id="SM00320">
    <property type="entry name" value="WD40"/>
    <property type="match status" value="2"/>
</dbReference>
<dbReference type="AlphaFoldDB" id="A0A137P5N1"/>
<dbReference type="SUPFAM" id="SSF50978">
    <property type="entry name" value="WD40 repeat-like"/>
    <property type="match status" value="1"/>
</dbReference>
<dbReference type="InterPro" id="IPR015943">
    <property type="entry name" value="WD40/YVTN_repeat-like_dom_sf"/>
</dbReference>
<dbReference type="InterPro" id="IPR037867">
    <property type="entry name" value="Swd2/WDR82"/>
</dbReference>
<feature type="repeat" description="WD" evidence="6">
    <location>
        <begin position="137"/>
        <end position="172"/>
    </location>
</feature>
<evidence type="ECO:0000256" key="7">
    <source>
        <dbReference type="SAM" id="MobiDB-lite"/>
    </source>
</evidence>
<dbReference type="GO" id="GO:0048188">
    <property type="term" value="C:Set1C/COMPASS complex"/>
    <property type="evidence" value="ECO:0007669"/>
    <property type="project" value="TreeGrafter"/>
</dbReference>
<keyword evidence="4" id="KW-0677">Repeat</keyword>
<accession>A0A137P5N1</accession>
<feature type="compositionally biased region" description="Polar residues" evidence="7">
    <location>
        <begin position="15"/>
        <end position="27"/>
    </location>
</feature>
<evidence type="ECO:0000256" key="1">
    <source>
        <dbReference type="ARBA" id="ARBA00004123"/>
    </source>
</evidence>
<dbReference type="OMA" id="HNEGYIR"/>
<dbReference type="EMBL" id="KQ964506">
    <property type="protein sequence ID" value="KXN70322.1"/>
    <property type="molecule type" value="Genomic_DNA"/>
</dbReference>